<dbReference type="WBParaSite" id="Hba_08779">
    <property type="protein sequence ID" value="Hba_08779"/>
    <property type="gene ID" value="Hba_08779"/>
</dbReference>
<evidence type="ECO:0000313" key="3">
    <source>
        <dbReference type="WBParaSite" id="Hba_08779"/>
    </source>
</evidence>
<proteinExistence type="predicted"/>
<evidence type="ECO:0000256" key="1">
    <source>
        <dbReference type="SAM" id="Phobius"/>
    </source>
</evidence>
<feature type="transmembrane region" description="Helical" evidence="1">
    <location>
        <begin position="471"/>
        <end position="494"/>
    </location>
</feature>
<feature type="transmembrane region" description="Helical" evidence="1">
    <location>
        <begin position="605"/>
        <end position="626"/>
    </location>
</feature>
<evidence type="ECO:0000313" key="2">
    <source>
        <dbReference type="Proteomes" id="UP000095283"/>
    </source>
</evidence>
<dbReference type="PANTHER" id="PTHR45816">
    <property type="entry name" value="MIR DOMAIN-CONTAINING PROTEIN"/>
    <property type="match status" value="1"/>
</dbReference>
<protein>
    <submittedName>
        <fullName evidence="3">STAS domain-containing protein</fullName>
    </submittedName>
</protein>
<keyword evidence="2" id="KW-1185">Reference proteome</keyword>
<accession>A0A1I7WUH0</accession>
<feature type="transmembrane region" description="Helical" evidence="1">
    <location>
        <begin position="541"/>
        <end position="560"/>
    </location>
</feature>
<name>A0A1I7WUH0_HETBA</name>
<keyword evidence="1" id="KW-1133">Transmembrane helix</keyword>
<dbReference type="InterPro" id="IPR015925">
    <property type="entry name" value="Ryanodine_IP3_receptor"/>
</dbReference>
<dbReference type="AlphaFoldDB" id="A0A1I7WUH0"/>
<feature type="transmembrane region" description="Helical" evidence="1">
    <location>
        <begin position="500"/>
        <end position="520"/>
    </location>
</feature>
<reference evidence="3" key="1">
    <citation type="submission" date="2016-11" db="UniProtKB">
        <authorList>
            <consortium name="WormBaseParasite"/>
        </authorList>
    </citation>
    <scope>IDENTIFICATION</scope>
</reference>
<dbReference type="Proteomes" id="UP000095283">
    <property type="component" value="Unplaced"/>
</dbReference>
<keyword evidence="1" id="KW-0472">Membrane</keyword>
<feature type="transmembrane region" description="Helical" evidence="1">
    <location>
        <begin position="442"/>
        <end position="459"/>
    </location>
</feature>
<dbReference type="PANTHER" id="PTHR45816:SF4">
    <property type="entry name" value="RYR_IP3R HOMOLOGY ASSOCIATED DOMAIN-CONTAINING PROTEIN"/>
    <property type="match status" value="1"/>
</dbReference>
<sequence>MKQLSLYDIQCKLNEAGASDLVIDIIINDPSREIFLKAIHLARALLHEGNDKVHFFQFVQQSFYQRLKKKDIHEPFFKAISQRIQTAQNRLKSDMMSCNESKPKGGTPRHSVACSEALNRTVAKGRQQQRHSLNISTRISLPVINNNNFAAKYTAINIQFPRYSNDTYELYLFDFKTFKKSNASKLLLAIMESRHDSENAERVLQNMGNTDGGPKQLVVHALTLAYEMANSKQYEINVMRRELMRRASIRDRPKNVVSPQIKTSSVTLPEISVDSTGTISIHDELKVEEKYVSFDDESSTVDPKEVGHNIYILAHQLARHSPELTMWMDGNDEKKDVKTRNALNFYKKHTAQIEIVRRDRTLERVVFPIHEICSFITKETKQNVYNNTERDNQVNLKTILSPQKLIGNQTIKAHYDNDSLIALTFLLAHSDCYIKRTIIPEELNVCILIPSGSIVLFFWQNKYKILFQRDFLSSNIVTAISAVMLSMALLMVTLFGVVPALYIIGFLQLINKCIHLVAYVSNRGLEDKSWTERFADKEMHYHIGYLIICVLGLTVHPMLYSTLNFGVVEPINSSKVFLTAAWSIHSISAEPFAEHAVGHCHGGGLLLFLIHFVDFLTMLLCCDGFVKIQKVVVMIPLADQRTLHFGPSTARNDVGCHIESTFHHMS</sequence>
<keyword evidence="1" id="KW-0812">Transmembrane</keyword>
<organism evidence="2 3">
    <name type="scientific">Heterorhabditis bacteriophora</name>
    <name type="common">Entomopathogenic nematode worm</name>
    <dbReference type="NCBI Taxonomy" id="37862"/>
    <lineage>
        <taxon>Eukaryota</taxon>
        <taxon>Metazoa</taxon>
        <taxon>Ecdysozoa</taxon>
        <taxon>Nematoda</taxon>
        <taxon>Chromadorea</taxon>
        <taxon>Rhabditida</taxon>
        <taxon>Rhabditina</taxon>
        <taxon>Rhabditomorpha</taxon>
        <taxon>Strongyloidea</taxon>
        <taxon>Heterorhabditidae</taxon>
        <taxon>Heterorhabditis</taxon>
    </lineage>
</organism>
<dbReference type="GO" id="GO:0006816">
    <property type="term" value="P:calcium ion transport"/>
    <property type="evidence" value="ECO:0007669"/>
    <property type="project" value="InterPro"/>
</dbReference>